<dbReference type="Pfam" id="PF00528">
    <property type="entry name" value="BPD_transp_1"/>
    <property type="match status" value="1"/>
</dbReference>
<evidence type="ECO:0000313" key="9">
    <source>
        <dbReference type="EMBL" id="SMX53101.1"/>
    </source>
</evidence>
<proteinExistence type="inferred from homology"/>
<evidence type="ECO:0000256" key="3">
    <source>
        <dbReference type="ARBA" id="ARBA00022475"/>
    </source>
</evidence>
<keyword evidence="3" id="KW-1003">Cell membrane</keyword>
<evidence type="ECO:0000256" key="5">
    <source>
        <dbReference type="ARBA" id="ARBA00022989"/>
    </source>
</evidence>
<keyword evidence="6 7" id="KW-0472">Membrane</keyword>
<evidence type="ECO:0000256" key="4">
    <source>
        <dbReference type="ARBA" id="ARBA00022692"/>
    </source>
</evidence>
<dbReference type="Proteomes" id="UP000195514">
    <property type="component" value="Chromosome I"/>
</dbReference>
<comment type="similarity">
    <text evidence="7">Belongs to the binding-protein-dependent transport system permease family.</text>
</comment>
<feature type="transmembrane region" description="Helical" evidence="7">
    <location>
        <begin position="241"/>
        <end position="259"/>
    </location>
</feature>
<dbReference type="RefSeq" id="WP_087861060.1">
    <property type="nucleotide sequence ID" value="NZ_LT859958.1"/>
</dbReference>
<feature type="domain" description="ABC transmembrane type-1" evidence="8">
    <location>
        <begin position="150"/>
        <end position="364"/>
    </location>
</feature>
<reference evidence="10" key="1">
    <citation type="submission" date="2017-05" db="EMBL/GenBank/DDBJ databases">
        <authorList>
            <person name="Kirkegaard R."/>
            <person name="Mcilroy J S."/>
        </authorList>
    </citation>
    <scope>NUCLEOTIDE SEQUENCE [LARGE SCALE GENOMIC DNA]</scope>
</reference>
<dbReference type="Gene3D" id="1.10.3720.10">
    <property type="entry name" value="MetI-like"/>
    <property type="match status" value="1"/>
</dbReference>
<dbReference type="PANTHER" id="PTHR30465">
    <property type="entry name" value="INNER MEMBRANE ABC TRANSPORTER"/>
    <property type="match status" value="1"/>
</dbReference>
<dbReference type="CDD" id="cd06261">
    <property type="entry name" value="TM_PBP2"/>
    <property type="match status" value="1"/>
</dbReference>
<accession>A0A1Y6K0D6</accession>
<dbReference type="InterPro" id="IPR035906">
    <property type="entry name" value="MetI-like_sf"/>
</dbReference>
<organism evidence="9 10">
    <name type="scientific">Candidatus Brevifilum fermentans</name>
    <dbReference type="NCBI Taxonomy" id="1986204"/>
    <lineage>
        <taxon>Bacteria</taxon>
        <taxon>Bacillati</taxon>
        <taxon>Chloroflexota</taxon>
        <taxon>Anaerolineae</taxon>
        <taxon>Anaerolineales</taxon>
        <taxon>Anaerolineaceae</taxon>
        <taxon>Candidatus Brevifilum</taxon>
    </lineage>
</organism>
<feature type="transmembrane region" description="Helical" evidence="7">
    <location>
        <begin position="341"/>
        <end position="367"/>
    </location>
</feature>
<keyword evidence="4 7" id="KW-0812">Transmembrane</keyword>
<dbReference type="PANTHER" id="PTHR30465:SF45">
    <property type="entry name" value="BINDING-PROTEIN-DEPENDENT TRANSPORT SYSTEMS INNER MEMBRANE COMPONENT"/>
    <property type="match status" value="1"/>
</dbReference>
<dbReference type="PROSITE" id="PS50928">
    <property type="entry name" value="ABC_TM1"/>
    <property type="match status" value="1"/>
</dbReference>
<sequence>MTDTTYSSEEIAPPAETLKKKSNAALRLLRYTVGKFFSLFLAVLIGMYLVILIANMGGYVDQIMKAQIRDGIGLQVSMDPELRRRPPEERQQLINELVAVEEHRLGLDKPFITRSFRFLYNAMTLNLGRAQHLTSDSGSASVRLIILERLPPTLLFMSIASFSLFFLSLVFALFLSRNYGSFVDKLVIALSPTSSAPPWFYGIFLLLIFAALLGWLPFGGMVDAPPPEDPIKYALSLGRHLVLPVAAWLISGFFASVYSERTFFLIFSMEDYVELARAKGLSARDVERRYILRPTLPNIITSFALMLIGLWQGALLTETIFNWPGLGRMLYRGVQTFDTPVIIGSNVIYAYLLAITVFILDFIYALVDPRVRMGSGGPKA</sequence>
<dbReference type="SUPFAM" id="SSF161098">
    <property type="entry name" value="MetI-like"/>
    <property type="match status" value="1"/>
</dbReference>
<name>A0A1Y6K0D6_9CHLR</name>
<evidence type="ECO:0000256" key="1">
    <source>
        <dbReference type="ARBA" id="ARBA00004651"/>
    </source>
</evidence>
<dbReference type="EMBL" id="LT859958">
    <property type="protein sequence ID" value="SMX53101.1"/>
    <property type="molecule type" value="Genomic_DNA"/>
</dbReference>
<feature type="transmembrane region" description="Helical" evidence="7">
    <location>
        <begin position="199"/>
        <end position="220"/>
    </location>
</feature>
<evidence type="ECO:0000256" key="2">
    <source>
        <dbReference type="ARBA" id="ARBA00022448"/>
    </source>
</evidence>
<gene>
    <name evidence="9" type="ORF">CFX1CAM_0035</name>
</gene>
<feature type="transmembrane region" description="Helical" evidence="7">
    <location>
        <begin position="299"/>
        <end position="321"/>
    </location>
</feature>
<dbReference type="InterPro" id="IPR000515">
    <property type="entry name" value="MetI-like"/>
</dbReference>
<dbReference type="AlphaFoldDB" id="A0A1Y6K0D6"/>
<evidence type="ECO:0000259" key="8">
    <source>
        <dbReference type="PROSITE" id="PS50928"/>
    </source>
</evidence>
<keyword evidence="5 7" id="KW-1133">Transmembrane helix</keyword>
<comment type="subcellular location">
    <subcellularLocation>
        <location evidence="1 7">Cell membrane</location>
        <topology evidence="1 7">Multi-pass membrane protein</topology>
    </subcellularLocation>
</comment>
<protein>
    <submittedName>
        <fullName evidence="9">Putative oligopeptide ABC transporter permease protein</fullName>
    </submittedName>
</protein>
<feature type="transmembrane region" description="Helical" evidence="7">
    <location>
        <begin position="153"/>
        <end position="175"/>
    </location>
</feature>
<evidence type="ECO:0000256" key="7">
    <source>
        <dbReference type="RuleBase" id="RU363032"/>
    </source>
</evidence>
<evidence type="ECO:0000256" key="6">
    <source>
        <dbReference type="ARBA" id="ARBA00023136"/>
    </source>
</evidence>
<evidence type="ECO:0000313" key="10">
    <source>
        <dbReference type="Proteomes" id="UP000195514"/>
    </source>
</evidence>
<keyword evidence="2 7" id="KW-0813">Transport</keyword>
<dbReference type="KEGG" id="abat:CFX1CAM_0035"/>
<dbReference type="OrthoDB" id="9805855at2"/>
<dbReference type="GO" id="GO:0005886">
    <property type="term" value="C:plasma membrane"/>
    <property type="evidence" value="ECO:0007669"/>
    <property type="project" value="UniProtKB-SubCell"/>
</dbReference>
<keyword evidence="10" id="KW-1185">Reference proteome</keyword>
<dbReference type="GO" id="GO:0055085">
    <property type="term" value="P:transmembrane transport"/>
    <property type="evidence" value="ECO:0007669"/>
    <property type="project" value="InterPro"/>
</dbReference>
<feature type="transmembrane region" description="Helical" evidence="7">
    <location>
        <begin position="36"/>
        <end position="60"/>
    </location>
</feature>